<gene>
    <name evidence="1" type="ORF">FCALED_LOCUS14698</name>
</gene>
<dbReference type="Proteomes" id="UP000789570">
    <property type="component" value="Unassembled WGS sequence"/>
</dbReference>
<accession>A0A9N9I9K5</accession>
<dbReference type="EMBL" id="CAJVPQ010011277">
    <property type="protein sequence ID" value="CAG8726440.1"/>
    <property type="molecule type" value="Genomic_DNA"/>
</dbReference>
<organism evidence="1 2">
    <name type="scientific">Funneliformis caledonium</name>
    <dbReference type="NCBI Taxonomy" id="1117310"/>
    <lineage>
        <taxon>Eukaryota</taxon>
        <taxon>Fungi</taxon>
        <taxon>Fungi incertae sedis</taxon>
        <taxon>Mucoromycota</taxon>
        <taxon>Glomeromycotina</taxon>
        <taxon>Glomeromycetes</taxon>
        <taxon>Glomerales</taxon>
        <taxon>Glomeraceae</taxon>
        <taxon>Funneliformis</taxon>
    </lineage>
</organism>
<reference evidence="1" key="1">
    <citation type="submission" date="2021-06" db="EMBL/GenBank/DDBJ databases">
        <authorList>
            <person name="Kallberg Y."/>
            <person name="Tangrot J."/>
            <person name="Rosling A."/>
        </authorList>
    </citation>
    <scope>NUCLEOTIDE SEQUENCE</scope>
    <source>
        <strain evidence="1">UK204</strain>
    </source>
</reference>
<feature type="non-terminal residue" evidence="1">
    <location>
        <position position="1"/>
    </location>
</feature>
<dbReference type="AlphaFoldDB" id="A0A9N9I9K5"/>
<sequence length="49" mass="5211">KEGSVRVTGLKTTGISVEGITGLDDLVYLCEEEEVLDSVSREPGVESVD</sequence>
<keyword evidence="2" id="KW-1185">Reference proteome</keyword>
<evidence type="ECO:0000313" key="2">
    <source>
        <dbReference type="Proteomes" id="UP000789570"/>
    </source>
</evidence>
<protein>
    <submittedName>
        <fullName evidence="1">15867_t:CDS:1</fullName>
    </submittedName>
</protein>
<evidence type="ECO:0000313" key="1">
    <source>
        <dbReference type="EMBL" id="CAG8726440.1"/>
    </source>
</evidence>
<proteinExistence type="predicted"/>
<comment type="caution">
    <text evidence="1">The sequence shown here is derived from an EMBL/GenBank/DDBJ whole genome shotgun (WGS) entry which is preliminary data.</text>
</comment>
<name>A0A9N9I9K5_9GLOM</name>